<accession>A0A453B9V6</accession>
<proteinExistence type="predicted"/>
<keyword evidence="3 10" id="KW-0812">Transmembrane</keyword>
<dbReference type="InterPro" id="IPR001611">
    <property type="entry name" value="Leu-rich_rpt"/>
</dbReference>
<evidence type="ECO:0000259" key="12">
    <source>
        <dbReference type="Pfam" id="PF08263"/>
    </source>
</evidence>
<feature type="chain" id="PRO_5019507432" description="Leucine-rich repeat-containing N-terminal plant-type domain-containing protein" evidence="11">
    <location>
        <begin position="39"/>
        <end position="444"/>
    </location>
</feature>
<dbReference type="EnsemblPlants" id="AET2Gv20426700.2">
    <property type="protein sequence ID" value="AET2Gv20426700.2"/>
    <property type="gene ID" value="AET2Gv20426700"/>
</dbReference>
<keyword evidence="5" id="KW-0677">Repeat</keyword>
<dbReference type="PANTHER" id="PTHR48010">
    <property type="entry name" value="OS05G0588300 PROTEIN"/>
    <property type="match status" value="1"/>
</dbReference>
<dbReference type="Pfam" id="PF00560">
    <property type="entry name" value="LRR_1"/>
    <property type="match status" value="1"/>
</dbReference>
<evidence type="ECO:0000256" key="3">
    <source>
        <dbReference type="ARBA" id="ARBA00022692"/>
    </source>
</evidence>
<reference evidence="14" key="2">
    <citation type="journal article" date="2017" name="Nat. Plants">
        <title>The Aegilops tauschii genome reveals multiple impacts of transposons.</title>
        <authorList>
            <person name="Zhao G."/>
            <person name="Zou C."/>
            <person name="Li K."/>
            <person name="Wang K."/>
            <person name="Li T."/>
            <person name="Gao L."/>
            <person name="Zhang X."/>
            <person name="Wang H."/>
            <person name="Yang Z."/>
            <person name="Liu X."/>
            <person name="Jiang W."/>
            <person name="Mao L."/>
            <person name="Kong X."/>
            <person name="Jiao Y."/>
            <person name="Jia J."/>
        </authorList>
    </citation>
    <scope>NUCLEOTIDE SEQUENCE [LARGE SCALE GENOMIC DNA]</scope>
    <source>
        <strain evidence="14">cv. AL8/78</strain>
    </source>
</reference>
<evidence type="ECO:0000313" key="13">
    <source>
        <dbReference type="EnsemblPlants" id="AET2Gv20426700.2"/>
    </source>
</evidence>
<reference evidence="13" key="5">
    <citation type="journal article" date="2021" name="G3 (Bethesda)">
        <title>Aegilops tauschii genome assembly Aet v5.0 features greater sequence contiguity and improved annotation.</title>
        <authorList>
            <person name="Wang L."/>
            <person name="Zhu T."/>
            <person name="Rodriguez J.C."/>
            <person name="Deal K.R."/>
            <person name="Dubcovsky J."/>
            <person name="McGuire P.E."/>
            <person name="Lux T."/>
            <person name="Spannagl M."/>
            <person name="Mayer K.F.X."/>
            <person name="Baldrich P."/>
            <person name="Meyers B.C."/>
            <person name="Huo N."/>
            <person name="Gu Y.Q."/>
            <person name="Zhou H."/>
            <person name="Devos K.M."/>
            <person name="Bennetzen J.L."/>
            <person name="Unver T."/>
            <person name="Budak H."/>
            <person name="Gulick P.J."/>
            <person name="Galiba G."/>
            <person name="Kalapos B."/>
            <person name="Nelson D.R."/>
            <person name="Li P."/>
            <person name="You F.M."/>
            <person name="Luo M.C."/>
            <person name="Dvorak J."/>
        </authorList>
    </citation>
    <scope>NUCLEOTIDE SEQUENCE [LARGE SCALE GENOMIC DNA]</scope>
    <source>
        <strain evidence="13">cv. AL8/78</strain>
    </source>
</reference>
<evidence type="ECO:0000256" key="2">
    <source>
        <dbReference type="ARBA" id="ARBA00022614"/>
    </source>
</evidence>
<evidence type="ECO:0000256" key="6">
    <source>
        <dbReference type="ARBA" id="ARBA00022989"/>
    </source>
</evidence>
<reference evidence="13" key="3">
    <citation type="journal article" date="2017" name="Nature">
        <title>Genome sequence of the progenitor of the wheat D genome Aegilops tauschii.</title>
        <authorList>
            <person name="Luo M.C."/>
            <person name="Gu Y.Q."/>
            <person name="Puiu D."/>
            <person name="Wang H."/>
            <person name="Twardziok S.O."/>
            <person name="Deal K.R."/>
            <person name="Huo N."/>
            <person name="Zhu T."/>
            <person name="Wang L."/>
            <person name="Wang Y."/>
            <person name="McGuire P.E."/>
            <person name="Liu S."/>
            <person name="Long H."/>
            <person name="Ramasamy R.K."/>
            <person name="Rodriguez J.C."/>
            <person name="Van S.L."/>
            <person name="Yuan L."/>
            <person name="Wang Z."/>
            <person name="Xia Z."/>
            <person name="Xiao L."/>
            <person name="Anderson O.D."/>
            <person name="Ouyang S."/>
            <person name="Liang Y."/>
            <person name="Zimin A.V."/>
            <person name="Pertea G."/>
            <person name="Qi P."/>
            <person name="Bennetzen J.L."/>
            <person name="Dai X."/>
            <person name="Dawson M.W."/>
            <person name="Muller H.G."/>
            <person name="Kugler K."/>
            <person name="Rivarola-Duarte L."/>
            <person name="Spannagl M."/>
            <person name="Mayer K.F.X."/>
            <person name="Lu F.H."/>
            <person name="Bevan M.W."/>
            <person name="Leroy P."/>
            <person name="Li P."/>
            <person name="You F.M."/>
            <person name="Sun Q."/>
            <person name="Liu Z."/>
            <person name="Lyons E."/>
            <person name="Wicker T."/>
            <person name="Salzberg S.L."/>
            <person name="Devos K.M."/>
            <person name="Dvorak J."/>
        </authorList>
    </citation>
    <scope>NUCLEOTIDE SEQUENCE [LARGE SCALE GENOMIC DNA]</scope>
    <source>
        <strain evidence="13">cv. AL8/78</strain>
    </source>
</reference>
<dbReference type="Gene3D" id="3.80.10.10">
    <property type="entry name" value="Ribonuclease Inhibitor"/>
    <property type="match status" value="1"/>
</dbReference>
<dbReference type="PANTHER" id="PTHR48010:SF58">
    <property type="entry name" value="RECEPTOR PROTEIN KINASE-LIKE PROTEIN ZAR1"/>
    <property type="match status" value="1"/>
</dbReference>
<feature type="compositionally biased region" description="Pro residues" evidence="9">
    <location>
        <begin position="263"/>
        <end position="274"/>
    </location>
</feature>
<feature type="region of interest" description="Disordered" evidence="9">
    <location>
        <begin position="255"/>
        <end position="301"/>
    </location>
</feature>
<evidence type="ECO:0000256" key="4">
    <source>
        <dbReference type="ARBA" id="ARBA00022729"/>
    </source>
</evidence>
<dbReference type="AlphaFoldDB" id="A0A453B9V6"/>
<dbReference type="InterPro" id="IPR050994">
    <property type="entry name" value="At_inactive_RLKs"/>
</dbReference>
<keyword evidence="14" id="KW-1185">Reference proteome</keyword>
<organism evidence="13 14">
    <name type="scientific">Aegilops tauschii subsp. strangulata</name>
    <name type="common">Goatgrass</name>
    <dbReference type="NCBI Taxonomy" id="200361"/>
    <lineage>
        <taxon>Eukaryota</taxon>
        <taxon>Viridiplantae</taxon>
        <taxon>Streptophyta</taxon>
        <taxon>Embryophyta</taxon>
        <taxon>Tracheophyta</taxon>
        <taxon>Spermatophyta</taxon>
        <taxon>Magnoliopsida</taxon>
        <taxon>Liliopsida</taxon>
        <taxon>Poales</taxon>
        <taxon>Poaceae</taxon>
        <taxon>BOP clade</taxon>
        <taxon>Pooideae</taxon>
        <taxon>Triticodae</taxon>
        <taxon>Triticeae</taxon>
        <taxon>Triticinae</taxon>
        <taxon>Aegilops</taxon>
    </lineage>
</organism>
<evidence type="ECO:0000256" key="5">
    <source>
        <dbReference type="ARBA" id="ARBA00022737"/>
    </source>
</evidence>
<dbReference type="FunFam" id="3.80.10.10:FF:000062">
    <property type="entry name" value="protein STRUBBELIG-RECEPTOR FAMILY 3"/>
    <property type="match status" value="1"/>
</dbReference>
<dbReference type="Gramene" id="AET2Gv20426700.2">
    <property type="protein sequence ID" value="AET2Gv20426700.2"/>
    <property type="gene ID" value="AET2Gv20426700"/>
</dbReference>
<comment type="subcellular location">
    <subcellularLocation>
        <location evidence="1">Membrane</location>
    </subcellularLocation>
</comment>
<evidence type="ECO:0000256" key="10">
    <source>
        <dbReference type="SAM" id="Phobius"/>
    </source>
</evidence>
<name>A0A453B9V6_AEGTS</name>
<evidence type="ECO:0000256" key="8">
    <source>
        <dbReference type="ARBA" id="ARBA00023170"/>
    </source>
</evidence>
<keyword evidence="4 11" id="KW-0732">Signal</keyword>
<dbReference type="GO" id="GO:0016020">
    <property type="term" value="C:membrane"/>
    <property type="evidence" value="ECO:0007669"/>
    <property type="project" value="UniProtKB-SubCell"/>
</dbReference>
<dbReference type="InterPro" id="IPR013210">
    <property type="entry name" value="LRR_N_plant-typ"/>
</dbReference>
<feature type="signal peptide" evidence="11">
    <location>
        <begin position="1"/>
        <end position="38"/>
    </location>
</feature>
<evidence type="ECO:0000256" key="11">
    <source>
        <dbReference type="SAM" id="SignalP"/>
    </source>
</evidence>
<sequence>MDARAAMRRSVRVAPPPLAARAAVLLLLLLSALPLSLTYTYEQDVFAINGLYTALGSPSLPGWVTNGGDPCVENWQGVGCAASNITSITLNGINLGGQLGNTLANFTSIITLELSNNIIGGTIPDNLPVTIQRFFLSGNQLSGSLPSTLSTLTLLTDMSLSSNHLSGEIPDVFSALTGLINLDFSSNNLTGPLPPSMGNLKALTTLHIQDNQISGTLDVLQDLPLKDLNIQNNLFSGPVPPKLFNVPNFQRDGNPFNTSIAPSPLPAAPAPSPSLSPSTGHVPSKEPTKSPDVTNGNPPASGKHTIWTVKFVGYILVGVVSAVVIVLMVMFCVSKHKERKSKKVFRKSKKDVYPKSKIGREPQRLGEPKIKEVPEIKEHLVKPTNTVGKASNVVSNSSEELKVNASMKAPNVAYNTKEREATLYSPMRGKRELNKILYIIDVGI</sequence>
<reference evidence="13" key="4">
    <citation type="submission" date="2019-03" db="UniProtKB">
        <authorList>
            <consortium name="EnsemblPlants"/>
        </authorList>
    </citation>
    <scope>IDENTIFICATION</scope>
</reference>
<feature type="transmembrane region" description="Helical" evidence="10">
    <location>
        <begin position="311"/>
        <end position="333"/>
    </location>
</feature>
<keyword evidence="8" id="KW-0675">Receptor</keyword>
<keyword evidence="6 10" id="KW-1133">Transmembrane helix</keyword>
<dbReference type="Proteomes" id="UP000015105">
    <property type="component" value="Chromosome 2D"/>
</dbReference>
<evidence type="ECO:0000256" key="9">
    <source>
        <dbReference type="SAM" id="MobiDB-lite"/>
    </source>
</evidence>
<dbReference type="Pfam" id="PF13855">
    <property type="entry name" value="LRR_8"/>
    <property type="match status" value="1"/>
</dbReference>
<protein>
    <recommendedName>
        <fullName evidence="12">Leucine-rich repeat-containing N-terminal plant-type domain-containing protein</fullName>
    </recommendedName>
</protein>
<reference evidence="14" key="1">
    <citation type="journal article" date="2014" name="Science">
        <title>Ancient hybridizations among the ancestral genomes of bread wheat.</title>
        <authorList>
            <consortium name="International Wheat Genome Sequencing Consortium,"/>
            <person name="Marcussen T."/>
            <person name="Sandve S.R."/>
            <person name="Heier L."/>
            <person name="Spannagl M."/>
            <person name="Pfeifer M."/>
            <person name="Jakobsen K.S."/>
            <person name="Wulff B.B."/>
            <person name="Steuernagel B."/>
            <person name="Mayer K.F."/>
            <person name="Olsen O.A."/>
        </authorList>
    </citation>
    <scope>NUCLEOTIDE SEQUENCE [LARGE SCALE GENOMIC DNA]</scope>
    <source>
        <strain evidence="14">cv. AL8/78</strain>
    </source>
</reference>
<dbReference type="Pfam" id="PF08263">
    <property type="entry name" value="LRRNT_2"/>
    <property type="match status" value="1"/>
</dbReference>
<dbReference type="SUPFAM" id="SSF52058">
    <property type="entry name" value="L domain-like"/>
    <property type="match status" value="1"/>
</dbReference>
<evidence type="ECO:0000313" key="14">
    <source>
        <dbReference type="Proteomes" id="UP000015105"/>
    </source>
</evidence>
<keyword evidence="2" id="KW-0433">Leucine-rich repeat</keyword>
<keyword evidence="7 10" id="KW-0472">Membrane</keyword>
<evidence type="ECO:0000256" key="1">
    <source>
        <dbReference type="ARBA" id="ARBA00004370"/>
    </source>
</evidence>
<dbReference type="InterPro" id="IPR032675">
    <property type="entry name" value="LRR_dom_sf"/>
</dbReference>
<evidence type="ECO:0000256" key="7">
    <source>
        <dbReference type="ARBA" id="ARBA00023136"/>
    </source>
</evidence>
<feature type="domain" description="Leucine-rich repeat-containing N-terminal plant-type" evidence="12">
    <location>
        <begin position="43"/>
        <end position="80"/>
    </location>
</feature>